<dbReference type="AlphaFoldDB" id="A0A9X3C9R4"/>
<keyword evidence="3" id="KW-0378">Hydrolase</keyword>
<feature type="signal peptide" evidence="1">
    <location>
        <begin position="1"/>
        <end position="21"/>
    </location>
</feature>
<dbReference type="InterPro" id="IPR025748">
    <property type="entry name" value="PrcB_C_dom"/>
</dbReference>
<evidence type="ECO:0000259" key="2">
    <source>
        <dbReference type="Pfam" id="PF14343"/>
    </source>
</evidence>
<evidence type="ECO:0000313" key="4">
    <source>
        <dbReference type="Proteomes" id="UP001151133"/>
    </source>
</evidence>
<protein>
    <submittedName>
        <fullName evidence="3">Protease complex subunit PrcB family protein</fullName>
    </submittedName>
</protein>
<keyword evidence="4" id="KW-1185">Reference proteome</keyword>
<keyword evidence="1" id="KW-0732">Signal</keyword>
<name>A0A9X3C9R4_9FLAO</name>
<dbReference type="PROSITE" id="PS51257">
    <property type="entry name" value="PROKAR_LIPOPROTEIN"/>
    <property type="match status" value="1"/>
</dbReference>
<gene>
    <name evidence="3" type="ORF">OIU80_18230</name>
</gene>
<comment type="caution">
    <text evidence="3">The sequence shown here is derived from an EMBL/GenBank/DDBJ whole genome shotgun (WGS) entry which is preliminary data.</text>
</comment>
<evidence type="ECO:0000313" key="3">
    <source>
        <dbReference type="EMBL" id="MCV9934225.1"/>
    </source>
</evidence>
<dbReference type="Pfam" id="PF14343">
    <property type="entry name" value="PrcB_C"/>
    <property type="match status" value="1"/>
</dbReference>
<accession>A0A9X3C9R4</accession>
<reference evidence="3" key="1">
    <citation type="submission" date="2022-10" db="EMBL/GenBank/DDBJ databases">
        <title>Two novel species of Flavobacterium.</title>
        <authorList>
            <person name="Liu Q."/>
            <person name="Xin Y.-H."/>
        </authorList>
    </citation>
    <scope>NUCLEOTIDE SEQUENCE</scope>
    <source>
        <strain evidence="3">LS1R47</strain>
    </source>
</reference>
<dbReference type="EMBL" id="JAOZEV010000018">
    <property type="protein sequence ID" value="MCV9934225.1"/>
    <property type="molecule type" value="Genomic_DNA"/>
</dbReference>
<dbReference type="GO" id="GO:0008233">
    <property type="term" value="F:peptidase activity"/>
    <property type="evidence" value="ECO:0007669"/>
    <property type="project" value="UniProtKB-KW"/>
</dbReference>
<dbReference type="Proteomes" id="UP001151133">
    <property type="component" value="Unassembled WGS sequence"/>
</dbReference>
<proteinExistence type="predicted"/>
<dbReference type="GO" id="GO:0006508">
    <property type="term" value="P:proteolysis"/>
    <property type="evidence" value="ECO:0007669"/>
    <property type="project" value="UniProtKB-KW"/>
</dbReference>
<feature type="domain" description="PrcB C-terminal" evidence="2">
    <location>
        <begin position="95"/>
        <end position="149"/>
    </location>
</feature>
<dbReference type="RefSeq" id="WP_264288410.1">
    <property type="nucleotide sequence ID" value="NZ_JAOZEV010000018.1"/>
</dbReference>
<evidence type="ECO:0000256" key="1">
    <source>
        <dbReference type="SAM" id="SignalP"/>
    </source>
</evidence>
<feature type="chain" id="PRO_5040974448" evidence="1">
    <location>
        <begin position="22"/>
        <end position="295"/>
    </location>
</feature>
<organism evidence="3 4">
    <name type="scientific">Flavobacterium frigoritolerans</name>
    <dbReference type="NCBI Taxonomy" id="2987686"/>
    <lineage>
        <taxon>Bacteria</taxon>
        <taxon>Pseudomonadati</taxon>
        <taxon>Bacteroidota</taxon>
        <taxon>Flavobacteriia</taxon>
        <taxon>Flavobacteriales</taxon>
        <taxon>Flavobacteriaceae</taxon>
        <taxon>Flavobacterium</taxon>
    </lineage>
</organism>
<sequence>MKKIILGLFVALGISSCSLNADNEYQSCGDYSNVTFSGFPLECNYTIKEMPAKPMAVAIKTQEKMDSFFIKNTNPCPTSVTPVNPNIDFTKNYLIGIFSGPKPTGGYEIKISSIVENTCEIIVQYYEKEPLPNEAGNTPATNPYDFVLIPKTDKPIYLNKVSQNKNFVVIGSYSSQCTGPDCQLFFNINNLNVLQYFNVVVGQYDFSKYNFQTLNKKGDYSDFVKLVPTEILNLDGGTKTYGSPDSTDQGGIFFELSQGNKVTKVFIDNNNTPDQSPEIITFKKAIKDKIAVLRN</sequence>
<keyword evidence="3" id="KW-0645">Protease</keyword>